<keyword evidence="2" id="KW-1185">Reference proteome</keyword>
<accession>A0A8B8CLI8</accession>
<evidence type="ECO:0000313" key="3">
    <source>
        <dbReference type="RefSeq" id="XP_022316640.1"/>
    </source>
</evidence>
<organism evidence="2 3">
    <name type="scientific">Crassostrea virginica</name>
    <name type="common">Eastern oyster</name>
    <dbReference type="NCBI Taxonomy" id="6565"/>
    <lineage>
        <taxon>Eukaryota</taxon>
        <taxon>Metazoa</taxon>
        <taxon>Spiralia</taxon>
        <taxon>Lophotrochozoa</taxon>
        <taxon>Mollusca</taxon>
        <taxon>Bivalvia</taxon>
        <taxon>Autobranchia</taxon>
        <taxon>Pteriomorphia</taxon>
        <taxon>Ostreida</taxon>
        <taxon>Ostreoidea</taxon>
        <taxon>Ostreidae</taxon>
        <taxon>Crassostrea</taxon>
    </lineage>
</organism>
<gene>
    <name evidence="3" type="primary">LOC111120202</name>
</gene>
<dbReference type="OrthoDB" id="5983572at2759"/>
<dbReference type="KEGG" id="cvn:111120202"/>
<name>A0A8B8CLI8_CRAVI</name>
<feature type="domain" description="LolA-like" evidence="1">
    <location>
        <begin position="214"/>
        <end position="350"/>
    </location>
</feature>
<dbReference type="AlphaFoldDB" id="A0A8B8CLI8"/>
<dbReference type="RefSeq" id="XP_022316640.1">
    <property type="nucleotide sequence ID" value="XM_022460932.1"/>
</dbReference>
<proteinExistence type="predicted"/>
<reference evidence="3" key="1">
    <citation type="submission" date="2025-08" db="UniProtKB">
        <authorList>
            <consortium name="RefSeq"/>
        </authorList>
    </citation>
    <scope>IDENTIFICATION</scope>
    <source>
        <tissue evidence="3">Whole sample</tissue>
    </source>
</reference>
<dbReference type="PANTHER" id="PTHR36902">
    <property type="entry name" value="ENRICHED IN SURFACE-LABELED PROTEOME PROTEIN 9"/>
    <property type="match status" value="1"/>
</dbReference>
<dbReference type="PANTHER" id="PTHR36902:SF1">
    <property type="entry name" value="ENRICHED IN SURFACE-LABELED PROTEOME PROTEIN 9"/>
    <property type="match status" value="1"/>
</dbReference>
<dbReference type="InterPro" id="IPR058831">
    <property type="entry name" value="LolA-like_dom_2nd"/>
</dbReference>
<dbReference type="Proteomes" id="UP000694844">
    <property type="component" value="Chromosome 2"/>
</dbReference>
<dbReference type="Pfam" id="PF25898">
    <property type="entry name" value="LolA_2nd_metazoa"/>
    <property type="match status" value="1"/>
</dbReference>
<sequence length="358" mass="41059">MDFLKELYTQLVGVTQCLVLWTSLISVCLSQPDPNLYTCVPNPGVRPTQPSEPPFPVVPNTFSTKLEAIIADRNQTVSGEEYFDENNNRAALFMLRGDKISKLIFDYNTEELFYVYPIHGQESGPRDKLRPVENLPAVGAIEVNVHTGLLLHWYFRVTFILTSLGFPRPHTHKFRSGRRFLERSYKMAPIATVPPHLRLHGFYDNTRPTYNCTPHFVTCKDRLQLRSVPTLPNAFSYREEIISSVGITSYADVWYDTQYKLLRLDYRPAYGSPPYYSNDSITEVHDYTIGVGYAIDRVMKNCSIIPLQNNSFDASITNLTVAASKQQFILKMKSPQDLFYLDNNFTYTGRMVTFSHKS</sequence>
<evidence type="ECO:0000313" key="2">
    <source>
        <dbReference type="Proteomes" id="UP000694844"/>
    </source>
</evidence>
<evidence type="ECO:0000259" key="1">
    <source>
        <dbReference type="Pfam" id="PF25898"/>
    </source>
</evidence>
<dbReference type="GeneID" id="111120202"/>
<protein>
    <submittedName>
        <fullName evidence="3">Uncharacterized protein LOC111120202</fullName>
    </submittedName>
</protein>